<reference evidence="3 4" key="1">
    <citation type="submission" date="2016-06" db="EMBL/GenBank/DDBJ databases">
        <authorList>
            <person name="Kjaerup R.B."/>
            <person name="Dalgaard T.S."/>
            <person name="Juul-Madsen H.R."/>
        </authorList>
    </citation>
    <scope>NUCLEOTIDE SEQUENCE [LARGE SCALE GENOMIC DNA]</scope>
</reference>
<feature type="coiled-coil region" evidence="1">
    <location>
        <begin position="354"/>
        <end position="391"/>
    </location>
</feature>
<evidence type="ECO:0000256" key="1">
    <source>
        <dbReference type="SAM" id="Coils"/>
    </source>
</evidence>
<dbReference type="PANTHER" id="PTHR47270:SF3">
    <property type="entry name" value="HYPOTETICAL PROTEIN"/>
    <property type="match status" value="1"/>
</dbReference>
<dbReference type="Gene3D" id="1.20.5.340">
    <property type="match status" value="1"/>
</dbReference>
<sequence length="1484" mass="166380">MPPKQQTSIKAAFVRRNAQALTIQHFMSESAVEQYKDEVFDRDRADISRTLQEAEKHQGRKARLLALLVHAKDERLAEAPALKAKSTEEVDNALAPLRKWVLDDAREELDKVKKELREATAANNTLTTNNNQHEKDLKRIRRERSTYKKERDDFEKECEKLTRERDDARAKVTSGDKHTSELAARKATNEQLVREKQDLVKKLQTADDEVKRLTEREQGLEEELETSIGWNEPLREAKNSLATQLTASAIENRQLQEKNDKLGDKNKRLASNYTIVFRRFIELAANSRAARREVVSLRSEVVRLVSVNRQAADARTKLEARIEIVKQISLENRVRWQLANNLKRQEQGQWQQNAKRLEGEILDTTARCAQLEDENERLVRENRQAEDSSRRRLAGKEATISLLHFIQENDTNRLARARTALITTRRKLHAMDASHSAVAKSYQALRKVHGAMAKRVRLTHAATAKHTRKMQSRRQVLVRRIDSLTASANARERLVSRLQAAAAQHTDQISSIFDGQGLVEAELRTKTEELNAVIDAKEQVDAEVNEVKEASELLGLETGRLEAKNGKLLICLALGLTMARLFIRWHRQRIGHLNGQVANLNGRLDTLTNANGGLLLSLNSSRILANWHRLVIASMRQTSIARAGQITTLNAQITNLNGQVVNLNGQVQVLTTTNAGLHASLASSRVLTSWHRLIISSTRRTNVALAGQITGLNERLTSSRVLTSWHRLIISSTRRTNVALASQITGLNERLTSSRVLTSWHRLIISSTRRTNVALAGQITSLNGQLASSRVLTSWHRLIISSTRRTNVALAGQITSLNGQLASLAGQVQNLSTVNAGLVVNLRTSSVISQWRRVVAMSLDHANAGLLADLQTSRTISQWRRVVVMSTINANSTLAGQATNLNTQVTNLNTQITNLSGQVTDLSGQVRNLTTVNVGLVASVRTSRAIAQWRRVVVLSMSQAAAARATRITNLTTHNDTLLASNTSLSTNVSNGKLLVLLLRCSTSRLRSELADARASSNDKDIFVAAFGELICEFVGMPHVTALTLSDTVALANLIRQVIAGLHTRAETAETLANTRNGRIAELEHQVQNMTTESRTTANDMVARYREGISSKHTYFENIITNMERRFRHLRNRLGVPTQLFLAVVAQMTVKLAIKDRQLQRAARQAQVSSRRHATAMASTVPRVLYDTAISQLTVQLAIKDNQLGRAAREAQLALQQHTSALAATISHTRHAAAMATTVPRVLYNTAISQLTVELRIKDEWRVNAEKKIARLERLLALRLDPTTVVPRALFNAVVREISLQLRMRDARFSRLVRRYNRLVSQNNATAMRMKRLQYQDVWQHMAGPNLLRDILRSTLQPALYNFEREVFTIEVKLKRAEDQAEGWERLAKKAFDDVDLLEETLEAVPSSVEAMQEDVRAAKALVEMERKAYSARVSSLEEQVEDHKDQAAGWERIAMKAMADVDLAEEALEDVQEMFGEEESDAE</sequence>
<feature type="coiled-coil region" evidence="1">
    <location>
        <begin position="1374"/>
        <end position="1475"/>
    </location>
</feature>
<name>A0A1X7RIF6_ZYMT9</name>
<keyword evidence="1" id="KW-0175">Coiled coil</keyword>
<evidence type="ECO:0000313" key="4">
    <source>
        <dbReference type="Proteomes" id="UP000215127"/>
    </source>
</evidence>
<dbReference type="PANTHER" id="PTHR47270">
    <property type="entry name" value="PROTEIN MLP1-LIKE"/>
    <property type="match status" value="1"/>
</dbReference>
<organism evidence="3 4">
    <name type="scientific">Zymoseptoria tritici (strain ST99CH_3D7)</name>
    <dbReference type="NCBI Taxonomy" id="1276538"/>
    <lineage>
        <taxon>Eukaryota</taxon>
        <taxon>Fungi</taxon>
        <taxon>Dikarya</taxon>
        <taxon>Ascomycota</taxon>
        <taxon>Pezizomycotina</taxon>
        <taxon>Dothideomycetes</taxon>
        <taxon>Dothideomycetidae</taxon>
        <taxon>Mycosphaerellales</taxon>
        <taxon>Mycosphaerellaceae</taxon>
        <taxon>Zymoseptoria</taxon>
    </lineage>
</organism>
<evidence type="ECO:0000256" key="2">
    <source>
        <dbReference type="SAM" id="MobiDB-lite"/>
    </source>
</evidence>
<keyword evidence="4" id="KW-1185">Reference proteome</keyword>
<gene>
    <name evidence="3" type="ORF">ZT3D7_G2346</name>
</gene>
<protein>
    <submittedName>
        <fullName evidence="3">Uncharacterized protein</fullName>
    </submittedName>
</protein>
<accession>A0A1X7RIF6</accession>
<feature type="region of interest" description="Disordered" evidence="2">
    <location>
        <begin position="163"/>
        <end position="190"/>
    </location>
</feature>
<dbReference type="Proteomes" id="UP000215127">
    <property type="component" value="Chromosome 2"/>
</dbReference>
<dbReference type="EMBL" id="LT853693">
    <property type="protein sequence ID" value="SMQ47199.1"/>
    <property type="molecule type" value="Genomic_DNA"/>
</dbReference>
<proteinExistence type="predicted"/>
<evidence type="ECO:0000313" key="3">
    <source>
        <dbReference type="EMBL" id="SMQ47199.1"/>
    </source>
</evidence>